<evidence type="ECO:0000313" key="2">
    <source>
        <dbReference type="Proteomes" id="UP001630127"/>
    </source>
</evidence>
<name>A0ABD2ZUU2_9GENT</name>
<dbReference type="Proteomes" id="UP001630127">
    <property type="component" value="Unassembled WGS sequence"/>
</dbReference>
<evidence type="ECO:0008006" key="3">
    <source>
        <dbReference type="Google" id="ProtNLM"/>
    </source>
</evidence>
<proteinExistence type="predicted"/>
<dbReference type="PANTHER" id="PTHR33710">
    <property type="entry name" value="BNAC02G09200D PROTEIN"/>
    <property type="match status" value="1"/>
</dbReference>
<reference evidence="1 2" key="1">
    <citation type="submission" date="2024-11" db="EMBL/GenBank/DDBJ databases">
        <title>A near-complete genome assembly of Cinchona calisaya.</title>
        <authorList>
            <person name="Lian D.C."/>
            <person name="Zhao X.W."/>
            <person name="Wei L."/>
        </authorList>
    </citation>
    <scope>NUCLEOTIDE SEQUENCE [LARGE SCALE GENOMIC DNA]</scope>
    <source>
        <tissue evidence="1">Nenye</tissue>
    </source>
</reference>
<protein>
    <recommendedName>
        <fullName evidence="3">Endonuclease/exonuclease/phosphatase</fullName>
    </recommendedName>
</protein>
<organism evidence="1 2">
    <name type="scientific">Cinchona calisaya</name>
    <dbReference type="NCBI Taxonomy" id="153742"/>
    <lineage>
        <taxon>Eukaryota</taxon>
        <taxon>Viridiplantae</taxon>
        <taxon>Streptophyta</taxon>
        <taxon>Embryophyta</taxon>
        <taxon>Tracheophyta</taxon>
        <taxon>Spermatophyta</taxon>
        <taxon>Magnoliopsida</taxon>
        <taxon>eudicotyledons</taxon>
        <taxon>Gunneridae</taxon>
        <taxon>Pentapetalae</taxon>
        <taxon>asterids</taxon>
        <taxon>lamiids</taxon>
        <taxon>Gentianales</taxon>
        <taxon>Rubiaceae</taxon>
        <taxon>Cinchonoideae</taxon>
        <taxon>Cinchoneae</taxon>
        <taxon>Cinchona</taxon>
    </lineage>
</organism>
<gene>
    <name evidence="1" type="ORF">ACH5RR_015592</name>
</gene>
<sequence length="129" mass="15082">MFSVEHLNRSSSDHLPLLVSIGARKSSSPRPFHFQHMWIEHPSFIDMVRQDWSTPPQGYGMESFAWNLKCLKAALRKWNEEVFGDVFMAVRYAKDRVRDLEIAYETLQSISNWEALHLALAELFSKLRT</sequence>
<keyword evidence="2" id="KW-1185">Reference proteome</keyword>
<evidence type="ECO:0000313" key="1">
    <source>
        <dbReference type="EMBL" id="KAL3522758.1"/>
    </source>
</evidence>
<dbReference type="PANTHER" id="PTHR33710:SF71">
    <property type="entry name" value="ENDONUCLEASE_EXONUCLEASE_PHOSPHATASE DOMAIN-CONTAINING PROTEIN"/>
    <property type="match status" value="1"/>
</dbReference>
<dbReference type="EMBL" id="JBJUIK010000007">
    <property type="protein sequence ID" value="KAL3522758.1"/>
    <property type="molecule type" value="Genomic_DNA"/>
</dbReference>
<dbReference type="AlphaFoldDB" id="A0ABD2ZUU2"/>
<accession>A0ABD2ZUU2</accession>
<comment type="caution">
    <text evidence="1">The sequence shown here is derived from an EMBL/GenBank/DDBJ whole genome shotgun (WGS) entry which is preliminary data.</text>
</comment>